<dbReference type="Gene3D" id="3.10.20.30">
    <property type="match status" value="1"/>
</dbReference>
<dbReference type="InterPro" id="IPR012675">
    <property type="entry name" value="Beta-grasp_dom_sf"/>
</dbReference>
<dbReference type="InterPro" id="IPR036010">
    <property type="entry name" value="2Fe-2S_ferredoxin-like_sf"/>
</dbReference>
<dbReference type="AlphaFoldDB" id="A0A7U0NAF2"/>
<reference evidence="2 3" key="1">
    <citation type="submission" date="2021-01" db="EMBL/GenBank/DDBJ databases">
        <title>Chromosome sequence of Serratia proteamaculans strain 94 rif-r, isolated from spoiled beef.</title>
        <authorList>
            <person name="Zaytseva Y.V."/>
            <person name="Iablokov S.N."/>
            <person name="Klyukina A."/>
        </authorList>
    </citation>
    <scope>NUCLEOTIDE SEQUENCE [LARGE SCALE GENOMIC DNA]</scope>
    <source>
        <strain evidence="2 3">94 rif-r</strain>
    </source>
</reference>
<evidence type="ECO:0000313" key="3">
    <source>
        <dbReference type="Proteomes" id="UP000596176"/>
    </source>
</evidence>
<dbReference type="GO" id="GO:0051536">
    <property type="term" value="F:iron-sulfur cluster binding"/>
    <property type="evidence" value="ECO:0007669"/>
    <property type="project" value="InterPro"/>
</dbReference>
<organism evidence="2 3">
    <name type="scientific">Serratia proteamaculans</name>
    <dbReference type="NCBI Taxonomy" id="28151"/>
    <lineage>
        <taxon>Bacteria</taxon>
        <taxon>Pseudomonadati</taxon>
        <taxon>Pseudomonadota</taxon>
        <taxon>Gammaproteobacteria</taxon>
        <taxon>Enterobacterales</taxon>
        <taxon>Yersiniaceae</taxon>
        <taxon>Serratia</taxon>
    </lineage>
</organism>
<protein>
    <submittedName>
        <fullName evidence="2">2Fe-2S iron-sulfur cluster binding domain-containing protein</fullName>
    </submittedName>
</protein>
<feature type="domain" description="2Fe-2S ferredoxin-type" evidence="1">
    <location>
        <begin position="32"/>
        <end position="72"/>
    </location>
</feature>
<evidence type="ECO:0000313" key="2">
    <source>
        <dbReference type="EMBL" id="QQX55303.1"/>
    </source>
</evidence>
<gene>
    <name evidence="2" type="ORF">JKX24_09990</name>
</gene>
<dbReference type="InterPro" id="IPR001041">
    <property type="entry name" value="2Fe-2S_ferredoxin-type"/>
</dbReference>
<dbReference type="EMBL" id="CP068391">
    <property type="protein sequence ID" value="QQX55303.1"/>
    <property type="molecule type" value="Genomic_DNA"/>
</dbReference>
<dbReference type="CDD" id="cd00207">
    <property type="entry name" value="fer2"/>
    <property type="match status" value="1"/>
</dbReference>
<accession>A0A7U0NAF2</accession>
<evidence type="ECO:0000259" key="1">
    <source>
        <dbReference type="Pfam" id="PF00111"/>
    </source>
</evidence>
<proteinExistence type="predicted"/>
<dbReference type="Proteomes" id="UP000596176">
    <property type="component" value="Chromosome"/>
</dbReference>
<sequence length="81" mass="8994">MEEVQRLALAQQIPADRLNFEYFTADEAISEEGLCRSCEVTLLAGEADHRDDVLSDEERAANRSILICVARARSSTLVPDV</sequence>
<dbReference type="RefSeq" id="WP_207979970.1">
    <property type="nucleotide sequence ID" value="NZ_CP068391.1"/>
</dbReference>
<dbReference type="Pfam" id="PF00111">
    <property type="entry name" value="Fer2"/>
    <property type="match status" value="1"/>
</dbReference>
<dbReference type="SUPFAM" id="SSF54292">
    <property type="entry name" value="2Fe-2S ferredoxin-like"/>
    <property type="match status" value="1"/>
</dbReference>
<name>A0A7U0NAF2_SERPR</name>